<keyword evidence="2" id="KW-0732">Signal</keyword>
<evidence type="ECO:0000256" key="2">
    <source>
        <dbReference type="SAM" id="SignalP"/>
    </source>
</evidence>
<organism evidence="3 4">
    <name type="scientific">Streptomyces yaizuensis</name>
    <dbReference type="NCBI Taxonomy" id="2989713"/>
    <lineage>
        <taxon>Bacteria</taxon>
        <taxon>Bacillati</taxon>
        <taxon>Actinomycetota</taxon>
        <taxon>Actinomycetes</taxon>
        <taxon>Kitasatosporales</taxon>
        <taxon>Streptomycetaceae</taxon>
        <taxon>Streptomyces</taxon>
    </lineage>
</organism>
<keyword evidence="4" id="KW-1185">Reference proteome</keyword>
<dbReference type="Proteomes" id="UP001291653">
    <property type="component" value="Unassembled WGS sequence"/>
</dbReference>
<evidence type="ECO:0000313" key="3">
    <source>
        <dbReference type="EMBL" id="GLF95721.1"/>
    </source>
</evidence>
<feature type="signal peptide" evidence="2">
    <location>
        <begin position="1"/>
        <end position="23"/>
    </location>
</feature>
<sequence>MDRTTSTARAVLSLTVWALAGLAASGCVTVEPPPAPPAGGSRPEPTADSLIVQGPAREALRAAPDESGGTPSPAPPPPGGPPPPPGPPLTAAAERIRPAAPVTTDAPAPATASLPAPRPRRAPTPPRVGVPPDVCGLSEVYGGWRPESTQSQICRRVYGRITGR</sequence>
<keyword evidence="3" id="KW-0449">Lipoprotein</keyword>
<dbReference type="RefSeq" id="WP_323447760.1">
    <property type="nucleotide sequence ID" value="NZ_BSBI01000005.1"/>
</dbReference>
<dbReference type="PROSITE" id="PS51257">
    <property type="entry name" value="PROKAR_LIPOPROTEIN"/>
    <property type="match status" value="1"/>
</dbReference>
<feature type="region of interest" description="Disordered" evidence="1">
    <location>
        <begin position="27"/>
        <end position="132"/>
    </location>
</feature>
<evidence type="ECO:0000256" key="1">
    <source>
        <dbReference type="SAM" id="MobiDB-lite"/>
    </source>
</evidence>
<dbReference type="EMBL" id="BSBI01000005">
    <property type="protein sequence ID" value="GLF95721.1"/>
    <property type="molecule type" value="Genomic_DNA"/>
</dbReference>
<reference evidence="3 4" key="1">
    <citation type="submission" date="2022-10" db="EMBL/GenBank/DDBJ databases">
        <title>Draft genome sequence of Streptomyces sp. YSPA8.</title>
        <authorList>
            <person name="Moriuchi R."/>
            <person name="Dohra H."/>
            <person name="Yamamura H."/>
            <person name="Kodani S."/>
        </authorList>
    </citation>
    <scope>NUCLEOTIDE SEQUENCE [LARGE SCALE GENOMIC DNA]</scope>
    <source>
        <strain evidence="3 4">YSPA8</strain>
    </source>
</reference>
<gene>
    <name evidence="3" type="ORF">SYYSPA8_15510</name>
</gene>
<feature type="compositionally biased region" description="Low complexity" evidence="1">
    <location>
        <begin position="98"/>
        <end position="115"/>
    </location>
</feature>
<feature type="compositionally biased region" description="Pro residues" evidence="1">
    <location>
        <begin position="72"/>
        <end position="88"/>
    </location>
</feature>
<name>A0ABQ5P0H6_9ACTN</name>
<feature type="chain" id="PRO_5046732327" evidence="2">
    <location>
        <begin position="24"/>
        <end position="164"/>
    </location>
</feature>
<comment type="caution">
    <text evidence="3">The sequence shown here is derived from an EMBL/GenBank/DDBJ whole genome shotgun (WGS) entry which is preliminary data.</text>
</comment>
<evidence type="ECO:0000313" key="4">
    <source>
        <dbReference type="Proteomes" id="UP001291653"/>
    </source>
</evidence>
<accession>A0ABQ5P0H6</accession>
<protein>
    <submittedName>
        <fullName evidence="3">Lipoprotein</fullName>
    </submittedName>
</protein>
<proteinExistence type="predicted"/>